<feature type="domain" description="Nucleoside phosphorylase" evidence="3">
    <location>
        <begin position="16"/>
        <end position="326"/>
    </location>
</feature>
<dbReference type="SUPFAM" id="SSF52540">
    <property type="entry name" value="P-loop containing nucleoside triphosphate hydrolases"/>
    <property type="match status" value="1"/>
</dbReference>
<dbReference type="InterPro" id="IPR000845">
    <property type="entry name" value="Nucleoside_phosphorylase_d"/>
</dbReference>
<dbReference type="Pfam" id="PF01048">
    <property type="entry name" value="PNP_UDP_1"/>
    <property type="match status" value="1"/>
</dbReference>
<comment type="caution">
    <text evidence="5">The sequence shown here is derived from an EMBL/GenBank/DDBJ whole genome shotgun (WGS) entry which is preliminary data.</text>
</comment>
<gene>
    <name evidence="5" type="ORF">FALBO_6906</name>
</gene>
<dbReference type="SUPFAM" id="SSF53167">
    <property type="entry name" value="Purine and uridine phosphorylases"/>
    <property type="match status" value="1"/>
</dbReference>
<dbReference type="AlphaFoldDB" id="A0A8H4LB80"/>
<organism evidence="5 6">
    <name type="scientific">Fusarium albosuccineum</name>
    <dbReference type="NCBI Taxonomy" id="1237068"/>
    <lineage>
        <taxon>Eukaryota</taxon>
        <taxon>Fungi</taxon>
        <taxon>Dikarya</taxon>
        <taxon>Ascomycota</taxon>
        <taxon>Pezizomycotina</taxon>
        <taxon>Sordariomycetes</taxon>
        <taxon>Hypocreomycetidae</taxon>
        <taxon>Hypocreales</taxon>
        <taxon>Nectriaceae</taxon>
        <taxon>Fusarium</taxon>
        <taxon>Fusarium decemcellulare species complex</taxon>
    </lineage>
</organism>
<evidence type="ECO:0000313" key="6">
    <source>
        <dbReference type="Proteomes" id="UP000554235"/>
    </source>
</evidence>
<name>A0A8H4LB80_9HYPO</name>
<dbReference type="GO" id="GO:0009116">
    <property type="term" value="P:nucleoside metabolic process"/>
    <property type="evidence" value="ECO:0007669"/>
    <property type="project" value="InterPro"/>
</dbReference>
<proteinExistence type="predicted"/>
<dbReference type="Pfam" id="PF24883">
    <property type="entry name" value="NPHP3_N"/>
    <property type="match status" value="1"/>
</dbReference>
<dbReference type="InterPro" id="IPR027417">
    <property type="entry name" value="P-loop_NTPase"/>
</dbReference>
<evidence type="ECO:0000256" key="2">
    <source>
        <dbReference type="SAM" id="MobiDB-lite"/>
    </source>
</evidence>
<feature type="region of interest" description="Disordered" evidence="2">
    <location>
        <begin position="401"/>
        <end position="424"/>
    </location>
</feature>
<evidence type="ECO:0000313" key="5">
    <source>
        <dbReference type="EMBL" id="KAF4466237.1"/>
    </source>
</evidence>
<dbReference type="EMBL" id="JAADYS010000911">
    <property type="protein sequence ID" value="KAF4466237.1"/>
    <property type="molecule type" value="Genomic_DNA"/>
</dbReference>
<dbReference type="Gene3D" id="3.40.50.300">
    <property type="entry name" value="P-loop containing nucleotide triphosphate hydrolases"/>
    <property type="match status" value="1"/>
</dbReference>
<dbReference type="Gene3D" id="3.40.50.1580">
    <property type="entry name" value="Nucleoside phosphorylase domain"/>
    <property type="match status" value="1"/>
</dbReference>
<accession>A0A8H4LB80</accession>
<dbReference type="InterPro" id="IPR053137">
    <property type="entry name" value="NLR-like"/>
</dbReference>
<keyword evidence="6" id="KW-1185">Reference proteome</keyword>
<sequence>MNSPRPQRPQSRDDFEIAIICALSLEADAVLSVFDHHWDNNEGHSLGKARGDPIAYSTGVIGHHNVVLAHLPGMGKVAAGNIAAFCRMSFLNISLALVVGVCGGAPIYDRGQILLGDIVVSTGVVQYDLGRRFPDKFEIKDTLNESQGRPNIELRSLFAKLTTAREREELRSKTQGYLDHLYQSSQDLIQYPGRSTDHLFPAQYRHKHHDQSVCTVCASCCQKTDPVCDAAPLLTCAELGCDASQCLPRFSRLEDDEGQPCPTIHFGTIACGDTVMKSGEDRDLLAREKNAIAFEMESVGVWDVFPCVVVKGVCDYADSHKNKHWQPYAAASAAACTKALLQYWISTARGSRAQVEAKDRSVRLLNSLKFSEMNARRNTISSEAPATFRWIFGYQNSYDDEPTDNSSSKPESLSDGSDNSTVDDRRLMLNETTIEDDPDYAWLNSISDCWSHVSGTEPQWDNFCDWLECDQPVYWISGKPGSGKSTLMKFIVSNRRTKASLEKWRPGAIIGSHFFWKPGSSMQHSLKGCLCSLLYQILSLDGQFLSQELPGVIKFQDKNSPSDWDHGELDRLLVGYAKQPSRPLCIFIDALDEVALEQDAVDLLKLVKRLNLPGIKICVSSRPERLFGFHLAGHPGLRIHDLTRNDIMEYSETTIRDSISHKPRGLVVSRLALKIATLAEGVFLWAVLVTRSLIRGINNGDPPSVINQRLQATPRDLMDLYRDILSRSEADRPIYQKDASLIFNLIFVGDSKRNMTLFQLLTATNDALLDSYANHKPRLPQPELNEMCQRILVLLEVGCAGLLKATPDLDCNEIAHYHVSLSHRTAGDFLFDTEDGRNLWNRCELTREEILIKRTKALLAEYWLRHIVLGQPLQSLTRSLVFRQISLWNRQLKLPHAFVALLLKLVQKGHERGCLVPSRGASSLMPKDPTGRFLLDAARYEYHEFVKDSLMTLETTRAAEIANCILFDLAGGGKDYLPHQSETDIEFMRFLLKNGGKPNWVQSERHGDNGNPDASCSTRSIWLQYLVQLLSHLAPSEPNTLREYLAKITVRMFRVFINAGARMDSVTKFGLKWAIGSGSIQPDRIIFEANAKWLVEILLSVLGVSDFELGPNETPSYIRALAFGNWRLKTVFVIVA</sequence>
<feature type="domain" description="Nephrocystin 3-like N-terminal" evidence="4">
    <location>
        <begin position="461"/>
        <end position="622"/>
    </location>
</feature>
<dbReference type="GO" id="GO:0003824">
    <property type="term" value="F:catalytic activity"/>
    <property type="evidence" value="ECO:0007669"/>
    <property type="project" value="InterPro"/>
</dbReference>
<reference evidence="5 6" key="1">
    <citation type="submission" date="2020-01" db="EMBL/GenBank/DDBJ databases">
        <title>Identification and distribution of gene clusters putatively required for synthesis of sphingolipid metabolism inhibitors in phylogenetically diverse species of the filamentous fungus Fusarium.</title>
        <authorList>
            <person name="Kim H.-S."/>
            <person name="Busman M."/>
            <person name="Brown D.W."/>
            <person name="Divon H."/>
            <person name="Uhlig S."/>
            <person name="Proctor R.H."/>
        </authorList>
    </citation>
    <scope>NUCLEOTIDE SEQUENCE [LARGE SCALE GENOMIC DNA]</scope>
    <source>
        <strain evidence="5 6">NRRL 20459</strain>
    </source>
</reference>
<feature type="compositionally biased region" description="Polar residues" evidence="2">
    <location>
        <begin position="404"/>
        <end position="420"/>
    </location>
</feature>
<dbReference type="InterPro" id="IPR035994">
    <property type="entry name" value="Nucleoside_phosphorylase_sf"/>
</dbReference>
<dbReference type="PANTHER" id="PTHR46082">
    <property type="entry name" value="ATP/GTP-BINDING PROTEIN-RELATED"/>
    <property type="match status" value="1"/>
</dbReference>
<keyword evidence="1" id="KW-0677">Repeat</keyword>
<evidence type="ECO:0000259" key="3">
    <source>
        <dbReference type="Pfam" id="PF01048"/>
    </source>
</evidence>
<protein>
    <recommendedName>
        <fullName evidence="7">Nucleoside phosphorylase domain-containing protein</fullName>
    </recommendedName>
</protein>
<evidence type="ECO:0008006" key="7">
    <source>
        <dbReference type="Google" id="ProtNLM"/>
    </source>
</evidence>
<dbReference type="InterPro" id="IPR056884">
    <property type="entry name" value="NPHP3-like_N"/>
</dbReference>
<dbReference type="OrthoDB" id="20872at2759"/>
<evidence type="ECO:0000256" key="1">
    <source>
        <dbReference type="ARBA" id="ARBA00022737"/>
    </source>
</evidence>
<evidence type="ECO:0000259" key="4">
    <source>
        <dbReference type="Pfam" id="PF24883"/>
    </source>
</evidence>
<dbReference type="PANTHER" id="PTHR46082:SF6">
    <property type="entry name" value="AAA+ ATPASE DOMAIN-CONTAINING PROTEIN-RELATED"/>
    <property type="match status" value="1"/>
</dbReference>
<dbReference type="Proteomes" id="UP000554235">
    <property type="component" value="Unassembled WGS sequence"/>
</dbReference>